<dbReference type="SUPFAM" id="SSF58104">
    <property type="entry name" value="Methyl-accepting chemotaxis protein (MCP) signaling domain"/>
    <property type="match status" value="1"/>
</dbReference>
<proteinExistence type="inferred from homology"/>
<dbReference type="InterPro" id="IPR004089">
    <property type="entry name" value="MCPsignal_dom"/>
</dbReference>
<gene>
    <name evidence="7" type="ORF">AZI85_12065</name>
</gene>
<keyword evidence="5" id="KW-0812">Transmembrane</keyword>
<dbReference type="InterPro" id="IPR004090">
    <property type="entry name" value="Chemotax_Me-accpt_rcpt"/>
</dbReference>
<dbReference type="InterPro" id="IPR051310">
    <property type="entry name" value="MCP_chemotaxis"/>
</dbReference>
<evidence type="ECO:0000313" key="7">
    <source>
        <dbReference type="EMBL" id="KYG60722.1"/>
    </source>
</evidence>
<dbReference type="RefSeq" id="WP_063244983.1">
    <property type="nucleotide sequence ID" value="NZ_LUKF01000019.1"/>
</dbReference>
<evidence type="ECO:0000256" key="1">
    <source>
        <dbReference type="ARBA" id="ARBA00022500"/>
    </source>
</evidence>
<reference evidence="7 8" key="1">
    <citation type="submission" date="2016-03" db="EMBL/GenBank/DDBJ databases">
        <authorList>
            <person name="Ploux O."/>
        </authorList>
    </citation>
    <scope>NUCLEOTIDE SEQUENCE [LARGE SCALE GENOMIC DNA]</scope>
    <source>
        <strain evidence="7 8">BER2</strain>
    </source>
</reference>
<comment type="similarity">
    <text evidence="2">Belongs to the methyl-accepting chemotaxis (MCP) protein family.</text>
</comment>
<dbReference type="PROSITE" id="PS50111">
    <property type="entry name" value="CHEMOTAXIS_TRANSDUC_2"/>
    <property type="match status" value="1"/>
</dbReference>
<sequence>MNHISLKSRFLFVTGLLILIALVTNILSLDRLRYQNKVTSEIGEIWLPAVSKSADINLNLVNYRKLEFNLLATQSTDERKIILEEMDSLLGNITIYSKVLDPLLTTDELRKSYDIFLTAWDEYQLESEKFKEAVDKEDESKAEEILTSSSQKAFSQAYDALKKLSDDSYMIGVQDTENVAKSFKVTMYALISIVSFCILIGATASIWNIRKVQSSLKNVAEGLESSSETIRSRAHELVQSSDQISANSTSTAASLEEIVASMEELTATVRQNSLNSNQAAEISKEGEGTVHHGQMKIQELIKVMSEISKSSSRIGEILTLIDDIAFQTNLLALNAAVEAARAGEQGKGFAVVADAVRALAQKSAGAAKEIGGLIEEATTKSKTGVNLAAQSEESLNAIVANSHKVAELIQTVAQGSHEQSQGIEQMNKALSEIDRSIQAVATSMGTVSTSSEEMQKQSEELHRMMKDLHVLVGKNKKGKQEANQNADEEDSSAA</sequence>
<evidence type="ECO:0000313" key="8">
    <source>
        <dbReference type="Proteomes" id="UP000075391"/>
    </source>
</evidence>
<feature type="domain" description="Methyl-accepting transducer" evidence="6">
    <location>
        <begin position="226"/>
        <end position="448"/>
    </location>
</feature>
<dbReference type="Pfam" id="PF12729">
    <property type="entry name" value="4HB_MCP_1"/>
    <property type="match status" value="1"/>
</dbReference>
<organism evidence="7 8">
    <name type="scientific">Bdellovibrio bacteriovorus</name>
    <dbReference type="NCBI Taxonomy" id="959"/>
    <lineage>
        <taxon>Bacteria</taxon>
        <taxon>Pseudomonadati</taxon>
        <taxon>Bdellovibrionota</taxon>
        <taxon>Bdellovibrionia</taxon>
        <taxon>Bdellovibrionales</taxon>
        <taxon>Pseudobdellovibrionaceae</taxon>
        <taxon>Bdellovibrio</taxon>
    </lineage>
</organism>
<dbReference type="CDD" id="cd11386">
    <property type="entry name" value="MCP_signal"/>
    <property type="match status" value="1"/>
</dbReference>
<dbReference type="EMBL" id="LUKF01000019">
    <property type="protein sequence ID" value="KYG60722.1"/>
    <property type="molecule type" value="Genomic_DNA"/>
</dbReference>
<protein>
    <submittedName>
        <fullName evidence="7">Chemotaxis protein</fullName>
    </submittedName>
</protein>
<accession>A0A150WCX8</accession>
<keyword evidence="5" id="KW-1133">Transmembrane helix</keyword>
<feature type="region of interest" description="Disordered" evidence="4">
    <location>
        <begin position="472"/>
        <end position="494"/>
    </location>
</feature>
<comment type="caution">
    <text evidence="7">The sequence shown here is derived from an EMBL/GenBank/DDBJ whole genome shotgun (WGS) entry which is preliminary data.</text>
</comment>
<dbReference type="Proteomes" id="UP000075391">
    <property type="component" value="Unassembled WGS sequence"/>
</dbReference>
<evidence type="ECO:0000256" key="2">
    <source>
        <dbReference type="ARBA" id="ARBA00029447"/>
    </source>
</evidence>
<dbReference type="AlphaFoldDB" id="A0A150WCX8"/>
<dbReference type="OrthoDB" id="9763018at2"/>
<dbReference type="SMART" id="SM00283">
    <property type="entry name" value="MA"/>
    <property type="match status" value="1"/>
</dbReference>
<keyword evidence="5" id="KW-0472">Membrane</keyword>
<dbReference type="GO" id="GO:0016020">
    <property type="term" value="C:membrane"/>
    <property type="evidence" value="ECO:0007669"/>
    <property type="project" value="InterPro"/>
</dbReference>
<dbReference type="GO" id="GO:0007165">
    <property type="term" value="P:signal transduction"/>
    <property type="evidence" value="ECO:0007669"/>
    <property type="project" value="UniProtKB-KW"/>
</dbReference>
<evidence type="ECO:0000256" key="5">
    <source>
        <dbReference type="SAM" id="Phobius"/>
    </source>
</evidence>
<dbReference type="PRINTS" id="PR00260">
    <property type="entry name" value="CHEMTRNSDUCR"/>
</dbReference>
<feature type="transmembrane region" description="Helical" evidence="5">
    <location>
        <begin position="187"/>
        <end position="207"/>
    </location>
</feature>
<dbReference type="Gene3D" id="1.10.287.950">
    <property type="entry name" value="Methyl-accepting chemotaxis protein"/>
    <property type="match status" value="1"/>
</dbReference>
<evidence type="ECO:0000256" key="4">
    <source>
        <dbReference type="SAM" id="MobiDB-lite"/>
    </source>
</evidence>
<evidence type="ECO:0000259" key="6">
    <source>
        <dbReference type="PROSITE" id="PS50111"/>
    </source>
</evidence>
<dbReference type="Pfam" id="PF00015">
    <property type="entry name" value="MCPsignal"/>
    <property type="match status" value="1"/>
</dbReference>
<name>A0A150WCX8_BDEBC</name>
<evidence type="ECO:0000256" key="3">
    <source>
        <dbReference type="PROSITE-ProRule" id="PRU00284"/>
    </source>
</evidence>
<keyword evidence="3" id="KW-0807">Transducer</keyword>
<dbReference type="GO" id="GO:0004888">
    <property type="term" value="F:transmembrane signaling receptor activity"/>
    <property type="evidence" value="ECO:0007669"/>
    <property type="project" value="InterPro"/>
</dbReference>
<dbReference type="PANTHER" id="PTHR43531">
    <property type="entry name" value="PROTEIN ICFG"/>
    <property type="match status" value="1"/>
</dbReference>
<keyword evidence="1" id="KW-0145">Chemotaxis</keyword>
<dbReference type="InterPro" id="IPR024478">
    <property type="entry name" value="HlyB_4HB_MCP"/>
</dbReference>
<dbReference type="PANTHER" id="PTHR43531:SF11">
    <property type="entry name" value="METHYL-ACCEPTING CHEMOTAXIS PROTEIN 3"/>
    <property type="match status" value="1"/>
</dbReference>
<dbReference type="GO" id="GO:0006935">
    <property type="term" value="P:chemotaxis"/>
    <property type="evidence" value="ECO:0007669"/>
    <property type="project" value="UniProtKB-KW"/>
</dbReference>